<feature type="transmembrane region" description="Helical" evidence="5">
    <location>
        <begin position="40"/>
        <end position="59"/>
    </location>
</feature>
<dbReference type="AlphaFoldDB" id="A0AA42BA39"/>
<keyword evidence="2 5" id="KW-0812">Transmembrane</keyword>
<dbReference type="Proteomes" id="UP001165306">
    <property type="component" value="Unassembled WGS sequence"/>
</dbReference>
<proteinExistence type="predicted"/>
<dbReference type="InterPro" id="IPR010652">
    <property type="entry name" value="DUF1232"/>
</dbReference>
<evidence type="ECO:0000256" key="5">
    <source>
        <dbReference type="SAM" id="Phobius"/>
    </source>
</evidence>
<dbReference type="Pfam" id="PF06803">
    <property type="entry name" value="DUF1232"/>
    <property type="match status" value="1"/>
</dbReference>
<feature type="domain" description="DUF1232" evidence="6">
    <location>
        <begin position="44"/>
        <end position="80"/>
    </location>
</feature>
<evidence type="ECO:0000256" key="2">
    <source>
        <dbReference type="ARBA" id="ARBA00022692"/>
    </source>
</evidence>
<feature type="transmembrane region" description="Helical" evidence="5">
    <location>
        <begin position="110"/>
        <end position="135"/>
    </location>
</feature>
<sequence>MGTTRRRRLQRHAIEVWRERARRLKLEAYRLYLVGRDPRVPWYARVMALGIAAYVLSPIDLIPDFIPVLGHLDDLVLVPLLVVLVIRMIPREVLAESQVSAEARLAQGRGVGWIGAGLIVASWLALAALVALLTFRLFR</sequence>
<dbReference type="RefSeq" id="WP_284055842.1">
    <property type="nucleotide sequence ID" value="NZ_JAMSLR010000001.1"/>
</dbReference>
<accession>A0AA42BA39</accession>
<name>A0AA42BA39_9BACT</name>
<evidence type="ECO:0000256" key="3">
    <source>
        <dbReference type="ARBA" id="ARBA00022989"/>
    </source>
</evidence>
<keyword evidence="3 5" id="KW-1133">Transmembrane helix</keyword>
<protein>
    <submittedName>
        <fullName evidence="7">DUF1232 domain-containing protein</fullName>
    </submittedName>
</protein>
<gene>
    <name evidence="7" type="ORF">NET02_02785</name>
</gene>
<evidence type="ECO:0000313" key="8">
    <source>
        <dbReference type="Proteomes" id="UP001165306"/>
    </source>
</evidence>
<keyword evidence="8" id="KW-1185">Reference proteome</keyword>
<evidence type="ECO:0000313" key="7">
    <source>
        <dbReference type="EMBL" id="MCM8748064.1"/>
    </source>
</evidence>
<evidence type="ECO:0000259" key="6">
    <source>
        <dbReference type="Pfam" id="PF06803"/>
    </source>
</evidence>
<evidence type="ECO:0000256" key="4">
    <source>
        <dbReference type="ARBA" id="ARBA00023136"/>
    </source>
</evidence>
<comment type="subcellular location">
    <subcellularLocation>
        <location evidence="1">Endomembrane system</location>
        <topology evidence="1">Multi-pass membrane protein</topology>
    </subcellularLocation>
</comment>
<dbReference type="GO" id="GO:0012505">
    <property type="term" value="C:endomembrane system"/>
    <property type="evidence" value="ECO:0007669"/>
    <property type="project" value="UniProtKB-SubCell"/>
</dbReference>
<organism evidence="7 8">
    <name type="scientific">Thermalbibacter longus</name>
    <dbReference type="NCBI Taxonomy" id="2951981"/>
    <lineage>
        <taxon>Bacteria</taxon>
        <taxon>Pseudomonadati</taxon>
        <taxon>Thermomicrobiota</taxon>
        <taxon>Thermomicrobia</taxon>
        <taxon>Thermomicrobiales</taxon>
        <taxon>Thermomicrobiaceae</taxon>
        <taxon>Thermalbibacter</taxon>
    </lineage>
</organism>
<keyword evidence="4 5" id="KW-0472">Membrane</keyword>
<reference evidence="7" key="1">
    <citation type="submission" date="2022-06" db="EMBL/GenBank/DDBJ databases">
        <title>CFH 74404 Thermomicrobiaceae sp.</title>
        <authorList>
            <person name="Ming H."/>
            <person name="Li W.-J."/>
            <person name="Zhao Z."/>
        </authorList>
    </citation>
    <scope>NUCLEOTIDE SEQUENCE</scope>
    <source>
        <strain evidence="7">CFH 74404</strain>
    </source>
</reference>
<dbReference type="EMBL" id="JAMSLR010000001">
    <property type="protein sequence ID" value="MCM8748064.1"/>
    <property type="molecule type" value="Genomic_DNA"/>
</dbReference>
<comment type="caution">
    <text evidence="7">The sequence shown here is derived from an EMBL/GenBank/DDBJ whole genome shotgun (WGS) entry which is preliminary data.</text>
</comment>
<evidence type="ECO:0000256" key="1">
    <source>
        <dbReference type="ARBA" id="ARBA00004127"/>
    </source>
</evidence>